<feature type="domain" description="GGDEF" evidence="4">
    <location>
        <begin position="261"/>
        <end position="393"/>
    </location>
</feature>
<dbReference type="Pfam" id="PF00990">
    <property type="entry name" value="GGDEF"/>
    <property type="match status" value="1"/>
</dbReference>
<feature type="transmembrane region" description="Helical" evidence="3">
    <location>
        <begin position="47"/>
        <end position="67"/>
    </location>
</feature>
<dbReference type="InterPro" id="IPR029787">
    <property type="entry name" value="Nucleotide_cyclase"/>
</dbReference>
<feature type="transmembrane region" description="Helical" evidence="3">
    <location>
        <begin position="199"/>
        <end position="222"/>
    </location>
</feature>
<dbReference type="Proteomes" id="UP000309667">
    <property type="component" value="Unassembled WGS sequence"/>
</dbReference>
<comment type="caution">
    <text evidence="5">The sequence shown here is derived from an EMBL/GenBank/DDBJ whole genome shotgun (WGS) entry which is preliminary data.</text>
</comment>
<dbReference type="SMART" id="SM00267">
    <property type="entry name" value="GGDEF"/>
    <property type="match status" value="1"/>
</dbReference>
<feature type="transmembrane region" description="Helical" evidence="3">
    <location>
        <begin position="163"/>
        <end position="187"/>
    </location>
</feature>
<dbReference type="PROSITE" id="PS50887">
    <property type="entry name" value="GGDEF"/>
    <property type="match status" value="1"/>
</dbReference>
<sequence>MPRPSEMIFGMDQTLHLPTLMVVHALITLISTVVTIYMWLRYRGSRVLPLLVAAGVAGCVAMLLHASRETLPLTLSSGVGLCLGILAVGLFWQAVVAFEGGRVSIPKASAGALFWMLLWFTPPLQHSVEARTATLGLFVAGYCFLTARETLARAKHEPLPSRTVAAVANMLRGFLWLAAVPLSIFVAPPYAADGATAHWFAYIALANSMLIVLSLVSLLIVAKERDEWRYRLASERDPLTNLANRRTFVTEANEILRQTEGGASLLLFDIDHFKTVNDTYGHAAGDQVLLAFSRAIDQRMPKGWLFARIGGEEFACLMPRMSAQQAIAVAENLRLAIADMVMPGVETLRVTVSIGICEAPEQGAGLDTLLASADDALYRAKADGRNCVRLYEPTALLSEAGQALVVADPIARRGLARMGRRIA</sequence>
<dbReference type="PANTHER" id="PTHR45138:SF9">
    <property type="entry name" value="DIGUANYLATE CYCLASE DGCM-RELATED"/>
    <property type="match status" value="1"/>
</dbReference>
<evidence type="ECO:0000259" key="4">
    <source>
        <dbReference type="PROSITE" id="PS50887"/>
    </source>
</evidence>
<organism evidence="5 6">
    <name type="scientific">Rhizobium rhizophilum</name>
    <dbReference type="NCBI Taxonomy" id="1850373"/>
    <lineage>
        <taxon>Bacteria</taxon>
        <taxon>Pseudomonadati</taxon>
        <taxon>Pseudomonadota</taxon>
        <taxon>Alphaproteobacteria</taxon>
        <taxon>Hyphomicrobiales</taxon>
        <taxon>Rhizobiaceae</taxon>
        <taxon>Rhizobium/Agrobacterium group</taxon>
        <taxon>Rhizobium</taxon>
    </lineage>
</organism>
<evidence type="ECO:0000256" key="2">
    <source>
        <dbReference type="ARBA" id="ARBA00034247"/>
    </source>
</evidence>
<dbReference type="InterPro" id="IPR000160">
    <property type="entry name" value="GGDEF_dom"/>
</dbReference>
<evidence type="ECO:0000313" key="6">
    <source>
        <dbReference type="Proteomes" id="UP000309667"/>
    </source>
</evidence>
<dbReference type="InterPro" id="IPR050469">
    <property type="entry name" value="Diguanylate_Cyclase"/>
</dbReference>
<dbReference type="InterPro" id="IPR043128">
    <property type="entry name" value="Rev_trsase/Diguanyl_cyclase"/>
</dbReference>
<feature type="transmembrane region" description="Helical" evidence="3">
    <location>
        <begin position="133"/>
        <end position="151"/>
    </location>
</feature>
<keyword evidence="3" id="KW-0812">Transmembrane</keyword>
<keyword evidence="3" id="KW-1133">Transmembrane helix</keyword>
<dbReference type="PANTHER" id="PTHR45138">
    <property type="entry name" value="REGULATORY COMPONENTS OF SENSORY TRANSDUCTION SYSTEM"/>
    <property type="match status" value="1"/>
</dbReference>
<protein>
    <recommendedName>
        <fullName evidence="1">diguanylate cyclase</fullName>
        <ecNumber evidence="1">2.7.7.65</ecNumber>
    </recommendedName>
</protein>
<dbReference type="Gene3D" id="3.30.70.270">
    <property type="match status" value="1"/>
</dbReference>
<feature type="transmembrane region" description="Helical" evidence="3">
    <location>
        <begin position="73"/>
        <end position="92"/>
    </location>
</feature>
<evidence type="ECO:0000256" key="1">
    <source>
        <dbReference type="ARBA" id="ARBA00012528"/>
    </source>
</evidence>
<evidence type="ECO:0000313" key="5">
    <source>
        <dbReference type="EMBL" id="THV14088.1"/>
    </source>
</evidence>
<comment type="catalytic activity">
    <reaction evidence="2">
        <text>2 GTP = 3',3'-c-di-GMP + 2 diphosphate</text>
        <dbReference type="Rhea" id="RHEA:24898"/>
        <dbReference type="ChEBI" id="CHEBI:33019"/>
        <dbReference type="ChEBI" id="CHEBI:37565"/>
        <dbReference type="ChEBI" id="CHEBI:58805"/>
        <dbReference type="EC" id="2.7.7.65"/>
    </reaction>
</comment>
<accession>A0ABY2QUT7</accession>
<dbReference type="EC" id="2.7.7.65" evidence="1"/>
<dbReference type="NCBIfam" id="TIGR00254">
    <property type="entry name" value="GGDEF"/>
    <property type="match status" value="1"/>
</dbReference>
<feature type="transmembrane region" description="Helical" evidence="3">
    <location>
        <begin position="20"/>
        <end position="40"/>
    </location>
</feature>
<feature type="transmembrane region" description="Helical" evidence="3">
    <location>
        <begin position="104"/>
        <end position="121"/>
    </location>
</feature>
<reference evidence="5 6" key="1">
    <citation type="submission" date="2019-04" db="EMBL/GenBank/DDBJ databases">
        <title>Genome sequence of strain 7209-2.</title>
        <authorList>
            <person name="Gao J."/>
            <person name="Sun J."/>
        </authorList>
    </citation>
    <scope>NUCLEOTIDE SEQUENCE [LARGE SCALE GENOMIC DNA]</scope>
    <source>
        <strain evidence="5 6">7209-2</strain>
    </source>
</reference>
<evidence type="ECO:0000256" key="3">
    <source>
        <dbReference type="SAM" id="Phobius"/>
    </source>
</evidence>
<dbReference type="SUPFAM" id="SSF55073">
    <property type="entry name" value="Nucleotide cyclase"/>
    <property type="match status" value="1"/>
</dbReference>
<dbReference type="CDD" id="cd01949">
    <property type="entry name" value="GGDEF"/>
    <property type="match status" value="1"/>
</dbReference>
<name>A0ABY2QUT7_9HYPH</name>
<proteinExistence type="predicted"/>
<keyword evidence="6" id="KW-1185">Reference proteome</keyword>
<dbReference type="EMBL" id="STGT01000003">
    <property type="protein sequence ID" value="THV14088.1"/>
    <property type="molecule type" value="Genomic_DNA"/>
</dbReference>
<keyword evidence="3" id="KW-0472">Membrane</keyword>
<gene>
    <name evidence="5" type="ORF">E9677_14480</name>
</gene>